<proteinExistence type="predicted"/>
<sequence length="65" mass="7437">MEPEATEIYDYAKAILDTAHDIEDLLPVSPYSMSKEQMRISTFKRQIVLGALGIRAVIRQEARKQ</sequence>
<reference evidence="1 2" key="1">
    <citation type="submission" date="2016-10" db="EMBL/GenBank/DDBJ databases">
        <authorList>
            <person name="Varghese N."/>
            <person name="Submissions S."/>
        </authorList>
    </citation>
    <scope>NUCLEOTIDE SEQUENCE [LARGE SCALE GENOMIC DNA]</scope>
    <source>
        <strain evidence="1 2">DSM 9169</strain>
    </source>
</reference>
<keyword evidence="2" id="KW-1185">Reference proteome</keyword>
<accession>A0ABY0VCN4</accession>
<dbReference type="EMBL" id="LT629792">
    <property type="protein sequence ID" value="SDU08468.1"/>
    <property type="molecule type" value="Genomic_DNA"/>
</dbReference>
<name>A0ABY0VCN4_9ACTO</name>
<protein>
    <submittedName>
        <fullName evidence="1">Uncharacterized protein</fullName>
    </submittedName>
</protein>
<evidence type="ECO:0000313" key="2">
    <source>
        <dbReference type="Proteomes" id="UP000198976"/>
    </source>
</evidence>
<evidence type="ECO:0000313" key="1">
    <source>
        <dbReference type="EMBL" id="SDU08468.1"/>
    </source>
</evidence>
<gene>
    <name evidence="1" type="ORF">SAMN04489714_2065</name>
</gene>
<organism evidence="1 2">
    <name type="scientific">Schaalia radingae</name>
    <dbReference type="NCBI Taxonomy" id="131110"/>
    <lineage>
        <taxon>Bacteria</taxon>
        <taxon>Bacillati</taxon>
        <taxon>Actinomycetota</taxon>
        <taxon>Actinomycetes</taxon>
        <taxon>Actinomycetales</taxon>
        <taxon>Actinomycetaceae</taxon>
        <taxon>Schaalia</taxon>
    </lineage>
</organism>
<dbReference type="Proteomes" id="UP000198976">
    <property type="component" value="Chromosome I"/>
</dbReference>